<dbReference type="AlphaFoldDB" id="A0A9X7ZEM1"/>
<proteinExistence type="predicted"/>
<protein>
    <submittedName>
        <fullName evidence="2">Uncharacterized protein</fullName>
    </submittedName>
</protein>
<organism evidence="2 3">
    <name type="scientific">Mycolicibacter heraklionensis</name>
    <dbReference type="NCBI Taxonomy" id="512402"/>
    <lineage>
        <taxon>Bacteria</taxon>
        <taxon>Bacillati</taxon>
        <taxon>Actinomycetota</taxon>
        <taxon>Actinomycetes</taxon>
        <taxon>Mycobacteriales</taxon>
        <taxon>Mycobacteriaceae</taxon>
        <taxon>Mycolicibacter</taxon>
    </lineage>
</organism>
<evidence type="ECO:0000256" key="1">
    <source>
        <dbReference type="SAM" id="MobiDB-lite"/>
    </source>
</evidence>
<reference evidence="2" key="1">
    <citation type="submission" date="2021-08" db="EMBL/GenBank/DDBJ databases">
        <title>Whole genome sequencing of non-tuberculosis mycobacteria type-strains.</title>
        <authorList>
            <person name="Igarashi Y."/>
            <person name="Osugi A."/>
            <person name="Mitarai S."/>
        </authorList>
    </citation>
    <scope>NUCLEOTIDE SEQUENCE</scope>
    <source>
        <strain evidence="2">JCM 30995</strain>
    </source>
</reference>
<sequence length="187" mass="19931">MRKSVLGVLVVLLGVSVGFVLWTSNHPQDTKHVPAKARGQYEDASSGHDGGVGGNLLQRDPLQEIAREPSYDDCESCHLPFVPFFGTRAGMNCEINYRRGELPDSAYCMTVNPPQHVSMDTDGELSICRDSINCLSNPPFDQPILPFGQSAGAGPFTCQSDASGVTCTVEPSGRGFVISSSGIEPVG</sequence>
<dbReference type="EMBL" id="CP080997">
    <property type="protein sequence ID" value="QZA05810.1"/>
    <property type="molecule type" value="Genomic_DNA"/>
</dbReference>
<dbReference type="RefSeq" id="WP_220693864.1">
    <property type="nucleotide sequence ID" value="NZ_CP080997.1"/>
</dbReference>
<evidence type="ECO:0000313" key="2">
    <source>
        <dbReference type="EMBL" id="QZA05810.1"/>
    </source>
</evidence>
<feature type="region of interest" description="Disordered" evidence="1">
    <location>
        <begin position="29"/>
        <end position="57"/>
    </location>
</feature>
<gene>
    <name evidence="2" type="ORF">K3U94_11995</name>
</gene>
<dbReference type="KEGG" id="mher:K3U94_11995"/>
<accession>A0A9X7ZEM1</accession>
<evidence type="ECO:0000313" key="3">
    <source>
        <dbReference type="Proteomes" id="UP000825008"/>
    </source>
</evidence>
<dbReference type="Proteomes" id="UP000825008">
    <property type="component" value="Chromosome"/>
</dbReference>
<name>A0A9X7ZEM1_9MYCO</name>